<dbReference type="InterPro" id="IPR001375">
    <property type="entry name" value="Peptidase_S9_cat"/>
</dbReference>
<dbReference type="InterPro" id="IPR023302">
    <property type="entry name" value="Pept_S9A_N"/>
</dbReference>
<feature type="domain" description="Peptidase S9 prolyl oligopeptidase catalytic" evidence="7">
    <location>
        <begin position="439"/>
        <end position="575"/>
    </location>
</feature>
<evidence type="ECO:0000256" key="1">
    <source>
        <dbReference type="ARBA" id="ARBA00005228"/>
    </source>
</evidence>
<keyword evidence="2 6" id="KW-0645">Protease</keyword>
<dbReference type="GO" id="GO:0006508">
    <property type="term" value="P:proteolysis"/>
    <property type="evidence" value="ECO:0007669"/>
    <property type="project" value="UniProtKB-KW"/>
</dbReference>
<dbReference type="Gene3D" id="3.40.50.1820">
    <property type="entry name" value="alpha/beta hydrolase"/>
    <property type="match status" value="1"/>
</dbReference>
<keyword evidence="10" id="KW-1185">Reference proteome</keyword>
<gene>
    <name evidence="9" type="ORF">WJX74_000467</name>
</gene>
<dbReference type="Pfam" id="PF02897">
    <property type="entry name" value="Peptidase_S9_N"/>
    <property type="match status" value="1"/>
</dbReference>
<dbReference type="EC" id="3.4.21.-" evidence="6"/>
<dbReference type="EMBL" id="JALJOS010000001">
    <property type="protein sequence ID" value="KAK9844286.1"/>
    <property type="molecule type" value="Genomic_DNA"/>
</dbReference>
<dbReference type="AlphaFoldDB" id="A0AAW1SFB2"/>
<evidence type="ECO:0000313" key="10">
    <source>
        <dbReference type="Proteomes" id="UP001438707"/>
    </source>
</evidence>
<dbReference type="SUPFAM" id="SSF53474">
    <property type="entry name" value="alpha/beta-Hydrolases"/>
    <property type="match status" value="1"/>
</dbReference>
<dbReference type="Pfam" id="PF00326">
    <property type="entry name" value="Peptidase_S9"/>
    <property type="match status" value="1"/>
</dbReference>
<dbReference type="InterPro" id="IPR051543">
    <property type="entry name" value="Serine_Peptidase_S9A"/>
</dbReference>
<evidence type="ECO:0000259" key="7">
    <source>
        <dbReference type="Pfam" id="PF00326"/>
    </source>
</evidence>
<organism evidence="9 10">
    <name type="scientific">Apatococcus lobatus</name>
    <dbReference type="NCBI Taxonomy" id="904363"/>
    <lineage>
        <taxon>Eukaryota</taxon>
        <taxon>Viridiplantae</taxon>
        <taxon>Chlorophyta</taxon>
        <taxon>core chlorophytes</taxon>
        <taxon>Trebouxiophyceae</taxon>
        <taxon>Chlorellales</taxon>
        <taxon>Chlorellaceae</taxon>
        <taxon>Apatococcus</taxon>
    </lineage>
</organism>
<keyword evidence="3 6" id="KW-0378">Hydrolase</keyword>
<dbReference type="InterPro" id="IPR002470">
    <property type="entry name" value="Peptidase_S9A"/>
</dbReference>
<dbReference type="Gene3D" id="2.130.10.120">
    <property type="entry name" value="Prolyl oligopeptidase, N-terminal domain"/>
    <property type="match status" value="1"/>
</dbReference>
<keyword evidence="4 6" id="KW-0720">Serine protease</keyword>
<comment type="caution">
    <text evidence="9">The sequence shown here is derived from an EMBL/GenBank/DDBJ whole genome shotgun (WGS) entry which is preliminary data.</text>
</comment>
<comment type="similarity">
    <text evidence="1 6">Belongs to the peptidase S9A family.</text>
</comment>
<dbReference type="SUPFAM" id="SSF50993">
    <property type="entry name" value="Peptidase/esterase 'gauge' domain"/>
    <property type="match status" value="1"/>
</dbReference>
<sequence>MQGPTGVKLEAASAASRFEGLQDLEQELKLRTASASLAERCQARERKGLFEYWTEPRERGTEFFRRHVQDGSPSQSLLNTEFLAAQAGCLLSVGEIKVSPCQQWMAYTRDFIGHGGAVACIRNMKGTLRLLAGDKGHSDAPDLQYKAVNVEWANDGRTLVLTCPDQTGRPCQVSMLDLHHPPTVPTLVFEEHDIKHFVQLTQSKDESLIMINSHSKTASEVHLLATNQPWTNGLTCVQPRQEGLEYFVEHHQGWLYILTNLGKPGQELTLCRAPLSQPNRRHWQVVLGARAGAALEDLDIFHSCAILHWRENGHQRLSRISLDCLQSGKPGHAEGLNDAHGCPDMGWRLVQPLLHVSEAAQHTTGCTRLHTLTRASLEATANGSLRCTTLWAQAQDGTKVPVTIAYDSEQVQPPCSSPALVYAYGAYGRCLDISWVPEHQVLLEQGFVIAFAHVRGGGELGRRWHQAGCGPRKEQSILDLISCLDHLIEAGFTSPGQIGLHVTSAGGILLGNVLNRRPDLLGAGIARSPFFDLLDTMTNPEAYLTQHEYSEWGNPMDSPQALDQVRRICPYTNLSQAVEPGP</sequence>
<evidence type="ECO:0000256" key="5">
    <source>
        <dbReference type="ARBA" id="ARBA00045448"/>
    </source>
</evidence>
<comment type="function">
    <text evidence="5">Serine peptidase whose precise substrate specificity remains unclear. Does not cleave peptides after a arginine or lysine residue. Regulates trans-Golgi network morphology and sorting by regulating the membrane binding of the AP-1 complex. May play a role in the regulation of synaptic vesicle exocytosis.</text>
</comment>
<evidence type="ECO:0000256" key="2">
    <source>
        <dbReference type="ARBA" id="ARBA00022670"/>
    </source>
</evidence>
<accession>A0AAW1SFB2</accession>
<dbReference type="InterPro" id="IPR029058">
    <property type="entry name" value="AB_hydrolase_fold"/>
</dbReference>
<evidence type="ECO:0000313" key="9">
    <source>
        <dbReference type="EMBL" id="KAK9844286.1"/>
    </source>
</evidence>
<dbReference type="Proteomes" id="UP001438707">
    <property type="component" value="Unassembled WGS sequence"/>
</dbReference>
<evidence type="ECO:0000256" key="4">
    <source>
        <dbReference type="ARBA" id="ARBA00022825"/>
    </source>
</evidence>
<dbReference type="PANTHER" id="PTHR11757">
    <property type="entry name" value="PROTEASE FAMILY S9A OLIGOPEPTIDASE"/>
    <property type="match status" value="1"/>
</dbReference>
<dbReference type="PRINTS" id="PR00862">
    <property type="entry name" value="PROLIGOPTASE"/>
</dbReference>
<dbReference type="GO" id="GO:0004252">
    <property type="term" value="F:serine-type endopeptidase activity"/>
    <property type="evidence" value="ECO:0007669"/>
    <property type="project" value="UniProtKB-UniRule"/>
</dbReference>
<reference evidence="9 10" key="1">
    <citation type="journal article" date="2024" name="Nat. Commun.">
        <title>Phylogenomics reveals the evolutionary origins of lichenization in chlorophyte algae.</title>
        <authorList>
            <person name="Puginier C."/>
            <person name="Libourel C."/>
            <person name="Otte J."/>
            <person name="Skaloud P."/>
            <person name="Haon M."/>
            <person name="Grisel S."/>
            <person name="Petersen M."/>
            <person name="Berrin J.G."/>
            <person name="Delaux P.M."/>
            <person name="Dal Grande F."/>
            <person name="Keller J."/>
        </authorList>
    </citation>
    <scope>NUCLEOTIDE SEQUENCE [LARGE SCALE GENOMIC DNA]</scope>
    <source>
        <strain evidence="9 10">SAG 2145</strain>
    </source>
</reference>
<protein>
    <recommendedName>
        <fullName evidence="6">Prolyl endopeptidase</fullName>
        <ecNumber evidence="6">3.4.21.-</ecNumber>
    </recommendedName>
</protein>
<dbReference type="PANTHER" id="PTHR11757:SF19">
    <property type="entry name" value="PROLYL ENDOPEPTIDASE-LIKE"/>
    <property type="match status" value="1"/>
</dbReference>
<proteinExistence type="inferred from homology"/>
<name>A0AAW1SFB2_9CHLO</name>
<evidence type="ECO:0000256" key="6">
    <source>
        <dbReference type="RuleBase" id="RU368024"/>
    </source>
</evidence>
<feature type="domain" description="Peptidase S9A N-terminal" evidence="8">
    <location>
        <begin position="8"/>
        <end position="322"/>
    </location>
</feature>
<evidence type="ECO:0000256" key="3">
    <source>
        <dbReference type="ARBA" id="ARBA00022801"/>
    </source>
</evidence>
<evidence type="ECO:0000259" key="8">
    <source>
        <dbReference type="Pfam" id="PF02897"/>
    </source>
</evidence>